<keyword evidence="3" id="KW-1185">Reference proteome</keyword>
<protein>
    <submittedName>
        <fullName evidence="2">Sigma E positive regulator RseC/MucC</fullName>
    </submittedName>
</protein>
<keyword evidence="1" id="KW-0812">Transmembrane</keyword>
<feature type="transmembrane region" description="Helical" evidence="1">
    <location>
        <begin position="106"/>
        <end position="125"/>
    </location>
</feature>
<dbReference type="PANTHER" id="PTHR35867">
    <property type="entry name" value="PROTEIN RSEC"/>
    <property type="match status" value="1"/>
</dbReference>
<dbReference type="AlphaFoldDB" id="A0A4Z1BEI2"/>
<evidence type="ECO:0000256" key="1">
    <source>
        <dbReference type="SAM" id="Phobius"/>
    </source>
</evidence>
<keyword evidence="1" id="KW-0472">Membrane</keyword>
<dbReference type="RefSeq" id="WP_135801432.1">
    <property type="nucleotide sequence ID" value="NZ_SRPF01000001.1"/>
</dbReference>
<dbReference type="EMBL" id="SRPF01000001">
    <property type="protein sequence ID" value="TGN41044.1"/>
    <property type="molecule type" value="Genomic_DNA"/>
</dbReference>
<comment type="caution">
    <text evidence="2">The sequence shown here is derived from an EMBL/GenBank/DDBJ whole genome shotgun (WGS) entry which is preliminary data.</text>
</comment>
<evidence type="ECO:0000313" key="3">
    <source>
        <dbReference type="Proteomes" id="UP000298325"/>
    </source>
</evidence>
<sequence length="157" mass="16035">MITETGRVVAIKGNMAWVQTIRASACESCSARSGCGQRVLASASSGRANQVLVTNDLEASVGDEVTVAIDESALLSASLLVYALPLLLMVLGAVTGQQWLPAGDAGAIAGALSGLAAGFFLTRVIQSRPGKQYEPRLVRVLPSGGAIPGSARVPASR</sequence>
<accession>A0A4Z1BEI2</accession>
<dbReference type="InterPro" id="IPR007359">
    <property type="entry name" value="SigmaE_reg_RseC_MucC"/>
</dbReference>
<proteinExistence type="predicted"/>
<gene>
    <name evidence="2" type="ORF">E5Q11_00365</name>
</gene>
<name>A0A4Z1BEI2_9GAMM</name>
<reference evidence="2 3" key="1">
    <citation type="submission" date="2019-04" db="EMBL/GenBank/DDBJ databases">
        <authorList>
            <person name="Park S."/>
            <person name="Yoon J.-H."/>
        </authorList>
    </citation>
    <scope>NUCLEOTIDE SEQUENCE [LARGE SCALE GENOMIC DNA]</scope>
    <source>
        <strain evidence="2 3">HJM-18</strain>
    </source>
</reference>
<organism evidence="2 3">
    <name type="scientific">Marinobacter confluentis</name>
    <dbReference type="NCBI Taxonomy" id="1697557"/>
    <lineage>
        <taxon>Bacteria</taxon>
        <taxon>Pseudomonadati</taxon>
        <taxon>Pseudomonadota</taxon>
        <taxon>Gammaproteobacteria</taxon>
        <taxon>Pseudomonadales</taxon>
        <taxon>Marinobacteraceae</taxon>
        <taxon>Marinobacter</taxon>
    </lineage>
</organism>
<evidence type="ECO:0000313" key="2">
    <source>
        <dbReference type="EMBL" id="TGN41044.1"/>
    </source>
</evidence>
<dbReference type="PIRSF" id="PIRSF004923">
    <property type="entry name" value="RseC"/>
    <property type="match status" value="1"/>
</dbReference>
<keyword evidence="1" id="KW-1133">Transmembrane helix</keyword>
<dbReference type="Pfam" id="PF04246">
    <property type="entry name" value="RseC_MucC"/>
    <property type="match status" value="1"/>
</dbReference>
<feature type="transmembrane region" description="Helical" evidence="1">
    <location>
        <begin position="79"/>
        <end position="100"/>
    </location>
</feature>
<dbReference type="Proteomes" id="UP000298325">
    <property type="component" value="Unassembled WGS sequence"/>
</dbReference>
<dbReference type="PANTHER" id="PTHR35867:SF1">
    <property type="entry name" value="PROTEIN RSEC"/>
    <property type="match status" value="1"/>
</dbReference>
<dbReference type="OrthoDB" id="9795854at2"/>
<dbReference type="InterPro" id="IPR026268">
    <property type="entry name" value="RseC"/>
</dbReference>